<evidence type="ECO:0000256" key="7">
    <source>
        <dbReference type="ARBA" id="ARBA00023163"/>
    </source>
</evidence>
<organism evidence="10 11">
    <name type="scientific">Olea europaea subsp. europaea</name>
    <dbReference type="NCBI Taxonomy" id="158383"/>
    <lineage>
        <taxon>Eukaryota</taxon>
        <taxon>Viridiplantae</taxon>
        <taxon>Streptophyta</taxon>
        <taxon>Embryophyta</taxon>
        <taxon>Tracheophyta</taxon>
        <taxon>Spermatophyta</taxon>
        <taxon>Magnoliopsida</taxon>
        <taxon>eudicotyledons</taxon>
        <taxon>Gunneridae</taxon>
        <taxon>Pentapetalae</taxon>
        <taxon>asterids</taxon>
        <taxon>lamiids</taxon>
        <taxon>Lamiales</taxon>
        <taxon>Oleaceae</taxon>
        <taxon>Oleeae</taxon>
        <taxon>Olea</taxon>
    </lineage>
</organism>
<evidence type="ECO:0000256" key="8">
    <source>
        <dbReference type="ARBA" id="ARBA00048552"/>
    </source>
</evidence>
<dbReference type="SUPFAM" id="SSF56672">
    <property type="entry name" value="DNA/RNA polymerases"/>
    <property type="match status" value="1"/>
</dbReference>
<proteinExistence type="inferred from homology"/>
<gene>
    <name evidence="10" type="ORF">OLEA9_A077272</name>
</gene>
<dbReference type="Proteomes" id="UP000594638">
    <property type="component" value="Unassembled WGS sequence"/>
</dbReference>
<dbReference type="AlphaFoldDB" id="A0A8S0UL60"/>
<comment type="catalytic activity">
    <reaction evidence="8">
        <text>RNA(n) + a ribonucleoside 5'-triphosphate = RNA(n+1) + diphosphate</text>
        <dbReference type="Rhea" id="RHEA:21248"/>
        <dbReference type="Rhea" id="RHEA-COMP:14527"/>
        <dbReference type="Rhea" id="RHEA-COMP:17342"/>
        <dbReference type="ChEBI" id="CHEBI:33019"/>
        <dbReference type="ChEBI" id="CHEBI:61557"/>
        <dbReference type="ChEBI" id="CHEBI:140395"/>
        <dbReference type="EC" id="2.7.7.6"/>
    </reaction>
</comment>
<dbReference type="PANTHER" id="PTHR10102">
    <property type="entry name" value="DNA-DIRECTED RNA POLYMERASE, MITOCHONDRIAL"/>
    <property type="match status" value="1"/>
</dbReference>
<dbReference type="PANTHER" id="PTHR10102:SF8">
    <property type="entry name" value="DNA-DIRECTED RNA POLYMERASE-RELATED"/>
    <property type="match status" value="1"/>
</dbReference>
<keyword evidence="5" id="KW-0808">Transferase</keyword>
<evidence type="ECO:0000256" key="2">
    <source>
        <dbReference type="ARBA" id="ARBA00009493"/>
    </source>
</evidence>
<dbReference type="InterPro" id="IPR046950">
    <property type="entry name" value="DNA-dir_Rpol_C_phage-type"/>
</dbReference>
<dbReference type="GO" id="GO:0003677">
    <property type="term" value="F:DNA binding"/>
    <property type="evidence" value="ECO:0007669"/>
    <property type="project" value="InterPro"/>
</dbReference>
<evidence type="ECO:0000256" key="6">
    <source>
        <dbReference type="ARBA" id="ARBA00022695"/>
    </source>
</evidence>
<evidence type="ECO:0000256" key="1">
    <source>
        <dbReference type="ARBA" id="ARBA00004026"/>
    </source>
</evidence>
<dbReference type="Pfam" id="PF00940">
    <property type="entry name" value="RNA_pol"/>
    <property type="match status" value="1"/>
</dbReference>
<dbReference type="EC" id="2.7.7.6" evidence="3"/>
<name>A0A8S0UL60_OLEEU</name>
<feature type="domain" description="DNA-directed RNA polymerase C-terminal" evidence="9">
    <location>
        <begin position="213"/>
        <end position="366"/>
    </location>
</feature>
<sequence>MVCKPMAWASSSENPSSLSDMRGGYLSMPIGYFYQHRYQLLSSRDFFHFHIKFETDYTILSGIMNELQSHAFEINKDVLTFINQNYDQLVKSGLLMPKFLASLNVSKSIDLLRMSYVEDPSLMKVCNYQNLVKEFMKRIQRARYETFIINLVSAYEGYRFYLPSFLDFHGRIYRSGILHFHERDLARSLIVFSNTPSDNFQLDSDEKKDNVYMVLSSAATFHYKKFISYDDPHQWYLDQKSLINSSDESLIHFAIAAREPYQFISKVLCIEGGKTDHMKIPITQGASASAYQLMSFFLLDKEVAKQTNLIPASYDHQKINDIYTFFLEELKVYLHNKLDTNLFKVVVPRLTRKLIKVLFMPLIYGLYENESSQNTSLDRIHKKRRQMSLRIPTEDRDQRKTRAATFANFIHQKDAHIAMLMISNMITIGAPIYTVHDNFISTAPYAMRIPNLYISNINANYPLLIINHFLI</sequence>
<keyword evidence="6" id="KW-0548">Nucleotidyltransferase</keyword>
<evidence type="ECO:0000256" key="5">
    <source>
        <dbReference type="ARBA" id="ARBA00022679"/>
    </source>
</evidence>
<evidence type="ECO:0000256" key="4">
    <source>
        <dbReference type="ARBA" id="ARBA00022478"/>
    </source>
</evidence>
<dbReference type="GO" id="GO:0034245">
    <property type="term" value="C:mitochondrial DNA-directed RNA polymerase complex"/>
    <property type="evidence" value="ECO:0007669"/>
    <property type="project" value="TreeGrafter"/>
</dbReference>
<dbReference type="GO" id="GO:0003899">
    <property type="term" value="F:DNA-directed RNA polymerase activity"/>
    <property type="evidence" value="ECO:0007669"/>
    <property type="project" value="UniProtKB-EC"/>
</dbReference>
<dbReference type="EMBL" id="CACTIH010007863">
    <property type="protein sequence ID" value="CAA3018525.1"/>
    <property type="molecule type" value="Genomic_DNA"/>
</dbReference>
<comment type="caution">
    <text evidence="10">The sequence shown here is derived from an EMBL/GenBank/DDBJ whole genome shotgun (WGS) entry which is preliminary data.</text>
</comment>
<reference evidence="10 11" key="1">
    <citation type="submission" date="2019-12" db="EMBL/GenBank/DDBJ databases">
        <authorList>
            <person name="Alioto T."/>
            <person name="Alioto T."/>
            <person name="Gomez Garrido J."/>
        </authorList>
    </citation>
    <scope>NUCLEOTIDE SEQUENCE [LARGE SCALE GENOMIC DNA]</scope>
</reference>
<dbReference type="OrthoDB" id="1722225at2759"/>
<keyword evidence="11" id="KW-1185">Reference proteome</keyword>
<dbReference type="InterPro" id="IPR043502">
    <property type="entry name" value="DNA/RNA_pol_sf"/>
</dbReference>
<keyword evidence="7" id="KW-0804">Transcription</keyword>
<evidence type="ECO:0000313" key="10">
    <source>
        <dbReference type="EMBL" id="CAA3018525.1"/>
    </source>
</evidence>
<dbReference type="Gramene" id="OE9A077272T1">
    <property type="protein sequence ID" value="OE9A077272C1"/>
    <property type="gene ID" value="OE9A077272"/>
</dbReference>
<evidence type="ECO:0000313" key="11">
    <source>
        <dbReference type="Proteomes" id="UP000594638"/>
    </source>
</evidence>
<comment type="similarity">
    <text evidence="2">Belongs to the phage and mitochondrial RNA polymerase family.</text>
</comment>
<dbReference type="PROSITE" id="PS00489">
    <property type="entry name" value="RNA_POL_PHAGE_2"/>
    <property type="match status" value="1"/>
</dbReference>
<protein>
    <recommendedName>
        <fullName evidence="3">DNA-directed RNA polymerase</fullName>
        <ecNumber evidence="3">2.7.7.6</ecNumber>
    </recommendedName>
</protein>
<evidence type="ECO:0000259" key="9">
    <source>
        <dbReference type="Pfam" id="PF00940"/>
    </source>
</evidence>
<keyword evidence="4" id="KW-0240">DNA-directed RNA polymerase</keyword>
<dbReference type="GO" id="GO:0006390">
    <property type="term" value="P:mitochondrial transcription"/>
    <property type="evidence" value="ECO:0007669"/>
    <property type="project" value="TreeGrafter"/>
</dbReference>
<evidence type="ECO:0000256" key="3">
    <source>
        <dbReference type="ARBA" id="ARBA00012418"/>
    </source>
</evidence>
<dbReference type="InterPro" id="IPR002092">
    <property type="entry name" value="DNA-dir_Rpol_phage-type"/>
</dbReference>
<comment type="function">
    <text evidence="1">DNA-dependent RNA polymerase catalyzes the transcription of DNA into RNA using the four ribonucleoside triphosphates as substrates.</text>
</comment>
<accession>A0A8S0UL60</accession>